<dbReference type="InterPro" id="IPR041382">
    <property type="entry name" value="SH3_16"/>
</dbReference>
<dbReference type="InterPro" id="IPR051794">
    <property type="entry name" value="PG_Endopeptidase_C40"/>
</dbReference>
<evidence type="ECO:0000256" key="4">
    <source>
        <dbReference type="ARBA" id="ARBA00022807"/>
    </source>
</evidence>
<evidence type="ECO:0000313" key="7">
    <source>
        <dbReference type="Proteomes" id="UP000436694"/>
    </source>
</evidence>
<dbReference type="PROSITE" id="PS51935">
    <property type="entry name" value="NLPC_P60"/>
    <property type="match status" value="1"/>
</dbReference>
<proteinExistence type="inferred from homology"/>
<keyword evidence="3 6" id="KW-0378">Hydrolase</keyword>
<dbReference type="PANTHER" id="PTHR47359">
    <property type="entry name" value="PEPTIDOGLYCAN DL-ENDOPEPTIDASE CWLO"/>
    <property type="match status" value="1"/>
</dbReference>
<evidence type="ECO:0000256" key="1">
    <source>
        <dbReference type="ARBA" id="ARBA00007074"/>
    </source>
</evidence>
<organism evidence="6 7">
    <name type="scientific">Tritonibacter aquimaris</name>
    <dbReference type="NCBI Taxonomy" id="2663379"/>
    <lineage>
        <taxon>Bacteria</taxon>
        <taxon>Pseudomonadati</taxon>
        <taxon>Pseudomonadota</taxon>
        <taxon>Alphaproteobacteria</taxon>
        <taxon>Rhodobacterales</taxon>
        <taxon>Paracoccaceae</taxon>
        <taxon>Tritonibacter</taxon>
    </lineage>
</organism>
<name>A0A844ANS2_9RHOB</name>
<dbReference type="PANTHER" id="PTHR47359:SF3">
    <property type="entry name" value="NLP_P60 DOMAIN-CONTAINING PROTEIN-RELATED"/>
    <property type="match status" value="1"/>
</dbReference>
<reference evidence="6 7" key="1">
    <citation type="submission" date="2019-10" db="EMBL/GenBank/DDBJ databases">
        <title>Epibacterium sp. nov., isolated from seawater.</title>
        <authorList>
            <person name="Zhang X."/>
            <person name="Li N."/>
        </authorList>
    </citation>
    <scope>NUCLEOTIDE SEQUENCE [LARGE SCALE GENOMIC DNA]</scope>
    <source>
        <strain evidence="6 7">SM1969</strain>
    </source>
</reference>
<dbReference type="Pfam" id="PF18348">
    <property type="entry name" value="SH3_16"/>
    <property type="match status" value="1"/>
</dbReference>
<accession>A0A844ANS2</accession>
<dbReference type="Pfam" id="PF00877">
    <property type="entry name" value="NLPC_P60"/>
    <property type="match status" value="1"/>
</dbReference>
<dbReference type="Proteomes" id="UP000436694">
    <property type="component" value="Unassembled WGS sequence"/>
</dbReference>
<keyword evidence="4" id="KW-0788">Thiol protease</keyword>
<keyword evidence="7" id="KW-1185">Reference proteome</keyword>
<feature type="domain" description="NlpC/P60" evidence="5">
    <location>
        <begin position="153"/>
        <end position="276"/>
    </location>
</feature>
<dbReference type="InterPro" id="IPR000064">
    <property type="entry name" value="NLP_P60_dom"/>
</dbReference>
<protein>
    <submittedName>
        <fullName evidence="6">NLP/P60 hydrolase</fullName>
    </submittedName>
</protein>
<evidence type="ECO:0000256" key="2">
    <source>
        <dbReference type="ARBA" id="ARBA00022670"/>
    </source>
</evidence>
<dbReference type="Gene3D" id="3.90.1720.10">
    <property type="entry name" value="endopeptidase domain like (from Nostoc punctiforme)"/>
    <property type="match status" value="1"/>
</dbReference>
<gene>
    <name evidence="6" type="ORF">GG681_05585</name>
</gene>
<dbReference type="EMBL" id="WIXK01000002">
    <property type="protein sequence ID" value="MQY42103.1"/>
    <property type="molecule type" value="Genomic_DNA"/>
</dbReference>
<evidence type="ECO:0000256" key="3">
    <source>
        <dbReference type="ARBA" id="ARBA00022801"/>
    </source>
</evidence>
<dbReference type="GO" id="GO:0008234">
    <property type="term" value="F:cysteine-type peptidase activity"/>
    <property type="evidence" value="ECO:0007669"/>
    <property type="project" value="UniProtKB-KW"/>
</dbReference>
<keyword evidence="2" id="KW-0645">Protease</keyword>
<dbReference type="InterPro" id="IPR038765">
    <property type="entry name" value="Papain-like_cys_pep_sf"/>
</dbReference>
<evidence type="ECO:0000259" key="5">
    <source>
        <dbReference type="PROSITE" id="PS51935"/>
    </source>
</evidence>
<dbReference type="GO" id="GO:0006508">
    <property type="term" value="P:proteolysis"/>
    <property type="evidence" value="ECO:0007669"/>
    <property type="project" value="UniProtKB-KW"/>
</dbReference>
<sequence length="278" mass="30190">MTDRRLLPRNARVAAAALPQELITTQTRVAGTRATVRVPVADLLRDPDGARDRQLLLGEEVCVYERRAGWAFVQAARDSYVGYLREDTLGAYTAATHCVSAAATHVYDAPDFKTREQLALSFGSQLTVVNDADARFVETSLGYVPRAHLRPLSALEQDPVAVAERFLGTPYLWGGNSRFGIDCSGLVQAAYLSCGWACPGDSDQQERACGAAATQGYQRGDLLFWKGHVALVRDQATLIHANAYHMATAIEGVEAAITRIKTQGDGDVTSHIRPFALI</sequence>
<comment type="caution">
    <text evidence="6">The sequence shown here is derived from an EMBL/GenBank/DDBJ whole genome shotgun (WGS) entry which is preliminary data.</text>
</comment>
<comment type="similarity">
    <text evidence="1">Belongs to the peptidase C40 family.</text>
</comment>
<evidence type="ECO:0000313" key="6">
    <source>
        <dbReference type="EMBL" id="MQY42103.1"/>
    </source>
</evidence>
<dbReference type="RefSeq" id="WP_408057655.1">
    <property type="nucleotide sequence ID" value="NZ_WIXK01000002.1"/>
</dbReference>
<dbReference type="SUPFAM" id="SSF54001">
    <property type="entry name" value="Cysteine proteinases"/>
    <property type="match status" value="1"/>
</dbReference>
<dbReference type="AlphaFoldDB" id="A0A844ANS2"/>